<dbReference type="InterPro" id="IPR013783">
    <property type="entry name" value="Ig-like_fold"/>
</dbReference>
<feature type="domain" description="MSP" evidence="1">
    <location>
        <begin position="1"/>
        <end position="80"/>
    </location>
</feature>
<dbReference type="OrthoDB" id="5915816at2759"/>
<dbReference type="PANTHER" id="PTHR21513">
    <property type="entry name" value="MAJOR SPERM PROTEIN"/>
    <property type="match status" value="1"/>
</dbReference>
<dbReference type="Pfam" id="PF00635">
    <property type="entry name" value="Motile_Sperm"/>
    <property type="match status" value="1"/>
</dbReference>
<dbReference type="AlphaFoldDB" id="A0A2G9UF35"/>
<gene>
    <name evidence="2" type="ORF">TELCIR_09353</name>
</gene>
<dbReference type="PANTHER" id="PTHR21513:SF19">
    <property type="entry name" value="MAJOR SPERM PROTEIN"/>
    <property type="match status" value="1"/>
</dbReference>
<dbReference type="InterPro" id="IPR008962">
    <property type="entry name" value="PapD-like_sf"/>
</dbReference>
<reference evidence="2 3" key="1">
    <citation type="submission" date="2015-09" db="EMBL/GenBank/DDBJ databases">
        <title>Draft genome of the parasitic nematode Teladorsagia circumcincta isolate WARC Sus (inbred).</title>
        <authorList>
            <person name="Mitreva M."/>
        </authorList>
    </citation>
    <scope>NUCLEOTIDE SEQUENCE [LARGE SCALE GENOMIC DNA]</scope>
    <source>
        <strain evidence="2 3">S</strain>
    </source>
</reference>
<dbReference type="EMBL" id="KZ346896">
    <property type="protein sequence ID" value="PIO68847.1"/>
    <property type="molecule type" value="Genomic_DNA"/>
</dbReference>
<dbReference type="PROSITE" id="PS50202">
    <property type="entry name" value="MSP"/>
    <property type="match status" value="1"/>
</dbReference>
<dbReference type="SUPFAM" id="SSF49354">
    <property type="entry name" value="PapD-like"/>
    <property type="match status" value="1"/>
</dbReference>
<name>A0A2G9UF35_TELCI</name>
<feature type="non-terminal residue" evidence="2">
    <location>
        <position position="1"/>
    </location>
</feature>
<sequence>VKCTSADFFRVQPPLGLIKPNDTSRIRVWFQNASGIPTDGKKHYFAIYYMNSTQGKTVKDMWTKDAKHEGRMTFFKCFINALIYSHYLCRNRVLTNKRLKSV</sequence>
<dbReference type="InterPro" id="IPR000535">
    <property type="entry name" value="MSP_dom"/>
</dbReference>
<organism evidence="2 3">
    <name type="scientific">Teladorsagia circumcincta</name>
    <name type="common">Brown stomach worm</name>
    <name type="synonym">Ostertagia circumcincta</name>
    <dbReference type="NCBI Taxonomy" id="45464"/>
    <lineage>
        <taxon>Eukaryota</taxon>
        <taxon>Metazoa</taxon>
        <taxon>Ecdysozoa</taxon>
        <taxon>Nematoda</taxon>
        <taxon>Chromadorea</taxon>
        <taxon>Rhabditida</taxon>
        <taxon>Rhabditina</taxon>
        <taxon>Rhabditomorpha</taxon>
        <taxon>Strongyloidea</taxon>
        <taxon>Trichostrongylidae</taxon>
        <taxon>Teladorsagia</taxon>
    </lineage>
</organism>
<dbReference type="Proteomes" id="UP000230423">
    <property type="component" value="Unassembled WGS sequence"/>
</dbReference>
<accession>A0A2G9UF35</accession>
<dbReference type="Gene3D" id="2.60.40.10">
    <property type="entry name" value="Immunoglobulins"/>
    <property type="match status" value="1"/>
</dbReference>
<evidence type="ECO:0000313" key="3">
    <source>
        <dbReference type="Proteomes" id="UP000230423"/>
    </source>
</evidence>
<evidence type="ECO:0000313" key="2">
    <source>
        <dbReference type="EMBL" id="PIO68847.1"/>
    </source>
</evidence>
<evidence type="ECO:0000259" key="1">
    <source>
        <dbReference type="PROSITE" id="PS50202"/>
    </source>
</evidence>
<protein>
    <recommendedName>
        <fullName evidence="1">MSP domain-containing protein</fullName>
    </recommendedName>
</protein>
<keyword evidence="3" id="KW-1185">Reference proteome</keyword>
<proteinExistence type="predicted"/>